<reference evidence="4 5" key="1">
    <citation type="journal article" date="2021" name="ISME Commun">
        <title>Automated analysis of genomic sequences facilitates high-throughput and comprehensive description of bacteria.</title>
        <authorList>
            <person name="Hitch T.C.A."/>
        </authorList>
    </citation>
    <scope>NUCLEOTIDE SEQUENCE [LARGE SCALE GENOMIC DNA]</scope>
    <source>
        <strain evidence="4 5">Sanger_23</strain>
    </source>
</reference>
<evidence type="ECO:0000256" key="1">
    <source>
        <dbReference type="ARBA" id="ARBA00008061"/>
    </source>
</evidence>
<keyword evidence="2" id="KW-0732">Signal</keyword>
<feature type="domain" description="Glycosyl hydrolase family 13 catalytic" evidence="3">
    <location>
        <begin position="36"/>
        <end position="441"/>
    </location>
</feature>
<proteinExistence type="inferred from homology"/>
<evidence type="ECO:0000259" key="3">
    <source>
        <dbReference type="SMART" id="SM00642"/>
    </source>
</evidence>
<dbReference type="InterPro" id="IPR045857">
    <property type="entry name" value="O16G_dom_2"/>
</dbReference>
<sequence>MKKKWIKGLVASLCMQTMFMGNSVQAAEGTSNTCYEIFVYSFNDSNGDGIGDLNGVSHKLDYINDGDESTQEDLGCDMIWLMPVMPSTTYHKYDVMDYMDIDPEYGTLDDFKSLVSKCHERGIQVIIDLPMNHSSSKHPWFLKASEYLQSLPEGQEPDSETCPYVDYYNFSRENQAGYNQLEGTSWFYESRFWSEMPDLNLGNPLVRQEFEKIVRFWQELGVDGFRLDAAKEYYSDMTDKNVEVLTWFNQMVKTNKPDAYIVAEVWSDMDTYGKYYASGIDSCFDFAFAGNEGIIADTVKKMSSYNASSYGKALITLQNTLEKYGEDPVDAPFYTNHDMARGAGYYSGEDSESQTKIAQAMNLTMTGQAFLYYGEELGMKGAGKDENFRAPMYWSTDKNAEGMCNGPEAMDTVKMKYGSLEEQEKDEASVYQYVKDVLHLREKYPEIQMGKVTFEEDLSGDNICTIRKSLDDSEILLVYNISGEQEAVDLTGVSLNQKTQGNISLEDILVGKEVAPTLKEGILQMPAYSIAVLR</sequence>
<dbReference type="CDD" id="cd11316">
    <property type="entry name" value="AmyAc_bac2_AmyA"/>
    <property type="match status" value="1"/>
</dbReference>
<feature type="signal peptide" evidence="2">
    <location>
        <begin position="1"/>
        <end position="26"/>
    </location>
</feature>
<dbReference type="Gene3D" id="3.90.400.10">
    <property type="entry name" value="Oligo-1,6-glucosidase, Domain 2"/>
    <property type="match status" value="1"/>
</dbReference>
<dbReference type="PANTHER" id="PTHR10357">
    <property type="entry name" value="ALPHA-AMYLASE FAMILY MEMBER"/>
    <property type="match status" value="1"/>
</dbReference>
<organism evidence="4 5">
    <name type="scientific">Blautia ammoniilytica</name>
    <dbReference type="NCBI Taxonomy" id="2981782"/>
    <lineage>
        <taxon>Bacteria</taxon>
        <taxon>Bacillati</taxon>
        <taxon>Bacillota</taxon>
        <taxon>Clostridia</taxon>
        <taxon>Lachnospirales</taxon>
        <taxon>Lachnospiraceae</taxon>
        <taxon>Blautia</taxon>
    </lineage>
</organism>
<evidence type="ECO:0000313" key="5">
    <source>
        <dbReference type="Proteomes" id="UP001652409"/>
    </source>
</evidence>
<keyword evidence="5" id="KW-1185">Reference proteome</keyword>
<comment type="similarity">
    <text evidence="1">Belongs to the glycosyl hydrolase 13 family.</text>
</comment>
<dbReference type="Proteomes" id="UP001652409">
    <property type="component" value="Unassembled WGS sequence"/>
</dbReference>
<comment type="caution">
    <text evidence="4">The sequence shown here is derived from an EMBL/GenBank/DDBJ whole genome shotgun (WGS) entry which is preliminary data.</text>
</comment>
<keyword evidence="4" id="KW-0378">Hydrolase</keyword>
<dbReference type="Gene3D" id="3.20.20.80">
    <property type="entry name" value="Glycosidases"/>
    <property type="match status" value="1"/>
</dbReference>
<dbReference type="InterPro" id="IPR017853">
    <property type="entry name" value="GH"/>
</dbReference>
<dbReference type="Pfam" id="PF00128">
    <property type="entry name" value="Alpha-amylase"/>
    <property type="match status" value="1"/>
</dbReference>
<dbReference type="InterPro" id="IPR006047">
    <property type="entry name" value="GH13_cat_dom"/>
</dbReference>
<evidence type="ECO:0000313" key="4">
    <source>
        <dbReference type="EMBL" id="MCU6765423.1"/>
    </source>
</evidence>
<evidence type="ECO:0000256" key="2">
    <source>
        <dbReference type="SAM" id="SignalP"/>
    </source>
</evidence>
<dbReference type="GO" id="GO:0016787">
    <property type="term" value="F:hydrolase activity"/>
    <property type="evidence" value="ECO:0007669"/>
    <property type="project" value="UniProtKB-KW"/>
</dbReference>
<dbReference type="EMBL" id="JAOQJL010000013">
    <property type="protein sequence ID" value="MCU6765423.1"/>
    <property type="molecule type" value="Genomic_DNA"/>
</dbReference>
<dbReference type="SMART" id="SM00642">
    <property type="entry name" value="Aamy"/>
    <property type="match status" value="1"/>
</dbReference>
<gene>
    <name evidence="4" type="ORF">OCV61_08345</name>
</gene>
<feature type="chain" id="PRO_5046035323" evidence="2">
    <location>
        <begin position="27"/>
        <end position="534"/>
    </location>
</feature>
<protein>
    <submittedName>
        <fullName evidence="4">Alpha-amylase family glycosyl hydrolase</fullName>
    </submittedName>
</protein>
<dbReference type="PANTHER" id="PTHR10357:SF179">
    <property type="entry name" value="NEUTRAL AND BASIC AMINO ACID TRANSPORT PROTEIN RBAT"/>
    <property type="match status" value="1"/>
</dbReference>
<accession>A0ABT2TT56</accession>
<dbReference type="SUPFAM" id="SSF51445">
    <property type="entry name" value="(Trans)glycosidases"/>
    <property type="match status" value="1"/>
</dbReference>
<name>A0ABT2TT56_9FIRM</name>
<dbReference type="RefSeq" id="WP_158421451.1">
    <property type="nucleotide sequence ID" value="NZ_JAOQJL010000013.1"/>
</dbReference>